<evidence type="ECO:0000256" key="3">
    <source>
        <dbReference type="PROSITE-ProRule" id="PRU00176"/>
    </source>
</evidence>
<dbReference type="InterPro" id="IPR000504">
    <property type="entry name" value="RRM_dom"/>
</dbReference>
<dbReference type="Pfam" id="PF00534">
    <property type="entry name" value="Glycos_transf_1"/>
    <property type="match status" value="1"/>
</dbReference>
<protein>
    <recommendedName>
        <fullName evidence="6">RRM domain-containing protein</fullName>
    </recommendedName>
</protein>
<dbReference type="VEuPathDB" id="VectorBase:RSAN_027345"/>
<reference evidence="7" key="2">
    <citation type="submission" date="2021-09" db="EMBL/GenBank/DDBJ databases">
        <authorList>
            <person name="Jia N."/>
            <person name="Wang J."/>
            <person name="Shi W."/>
            <person name="Du L."/>
            <person name="Sun Y."/>
            <person name="Zhan W."/>
            <person name="Jiang J."/>
            <person name="Wang Q."/>
            <person name="Zhang B."/>
            <person name="Ji P."/>
            <person name="Sakyi L.B."/>
            <person name="Cui X."/>
            <person name="Yuan T."/>
            <person name="Jiang B."/>
            <person name="Yang W."/>
            <person name="Lam T.T.-Y."/>
            <person name="Chang Q."/>
            <person name="Ding S."/>
            <person name="Wang X."/>
            <person name="Zhu J."/>
            <person name="Ruan X."/>
            <person name="Zhao L."/>
            <person name="Wei J."/>
            <person name="Que T."/>
            <person name="Du C."/>
            <person name="Cheng J."/>
            <person name="Dai P."/>
            <person name="Han X."/>
            <person name="Huang E."/>
            <person name="Gao Y."/>
            <person name="Liu J."/>
            <person name="Shao H."/>
            <person name="Ye R."/>
            <person name="Li L."/>
            <person name="Wei W."/>
            <person name="Wang X."/>
            <person name="Wang C."/>
            <person name="Huo Q."/>
            <person name="Li W."/>
            <person name="Guo W."/>
            <person name="Chen H."/>
            <person name="Chen S."/>
            <person name="Zhou L."/>
            <person name="Zhou L."/>
            <person name="Ni X."/>
            <person name="Tian J."/>
            <person name="Zhou Y."/>
            <person name="Sheng Y."/>
            <person name="Liu T."/>
            <person name="Pan Y."/>
            <person name="Xia L."/>
            <person name="Li J."/>
            <person name="Zhao F."/>
            <person name="Cao W."/>
        </authorList>
    </citation>
    <scope>NUCLEOTIDE SEQUENCE</scope>
    <source>
        <strain evidence="7">Rsan-2018</strain>
        <tissue evidence="7">Larvae</tissue>
    </source>
</reference>
<sequence length="450" mass="48729">MGLRAVFTDHSLFGFADASAIITNKLLSMSLSFANHVICVSHTGKENTVLRANVPPARVSVIPNAVETAVFFPDLNKKPSSKVTIIVVSRLVYRKGVDLMAGVIPVICSRHPNVQFIIGGDGPKRLVIEEVRERHRLQERITMLGAIEHDSVRDVMVQGDIFLNASLTEAFCMAIVEACACGAKRSGFVFAQIFWLVVLILHVTHLVLSYIRPNSIKSTRLVRDKETDKFKGYCYVEFFDLESLKEALEFDSADLQGRSLRVDIAEGRRSDRGGGFGNRRGGPGGGGGFERGGGRGGGPRDGGPPRYGDRGGRPGGDRGGFRGGFSDRPSDRDFDRGPPGGGGGFSRGPPRGGDRRPGDSEEFREPTAEELSQRPRLKLLPRTVRAPVNDVADTSNRSAIFGGAKPRDEKVYDKGRKTSEGDDFSSHSESLPAFRPSGPPSAAVSRRGGH</sequence>
<comment type="caution">
    <text evidence="7">The sequence shown here is derived from an EMBL/GenBank/DDBJ whole genome shotgun (WGS) entry which is preliminary data.</text>
</comment>
<dbReference type="Proteomes" id="UP000821837">
    <property type="component" value="Unassembled WGS sequence"/>
</dbReference>
<evidence type="ECO:0000313" key="8">
    <source>
        <dbReference type="Proteomes" id="UP000821837"/>
    </source>
</evidence>
<feature type="compositionally biased region" description="Basic and acidic residues" evidence="4">
    <location>
        <begin position="307"/>
        <end position="320"/>
    </location>
</feature>
<keyword evidence="1" id="KW-0328">Glycosyltransferase</keyword>
<evidence type="ECO:0000256" key="2">
    <source>
        <dbReference type="ARBA" id="ARBA00022884"/>
    </source>
</evidence>
<feature type="region of interest" description="Disordered" evidence="4">
    <location>
        <begin position="266"/>
        <end position="450"/>
    </location>
</feature>
<evidence type="ECO:0000256" key="1">
    <source>
        <dbReference type="ARBA" id="ARBA00022676"/>
    </source>
</evidence>
<proteinExistence type="predicted"/>
<gene>
    <name evidence="7" type="ORF">HPB52_019222</name>
</gene>
<feature type="compositionally biased region" description="Basic and acidic residues" evidence="4">
    <location>
        <begin position="352"/>
        <end position="373"/>
    </location>
</feature>
<feature type="transmembrane region" description="Helical" evidence="5">
    <location>
        <begin position="189"/>
        <end position="211"/>
    </location>
</feature>
<keyword evidence="1" id="KW-0808">Transferase</keyword>
<dbReference type="GO" id="GO:0006506">
    <property type="term" value="P:GPI anchor biosynthetic process"/>
    <property type="evidence" value="ECO:0007669"/>
    <property type="project" value="TreeGrafter"/>
</dbReference>
<dbReference type="Gene3D" id="3.30.70.330">
    <property type="match status" value="1"/>
</dbReference>
<feature type="domain" description="RRM" evidence="6">
    <location>
        <begin position="214"/>
        <end position="267"/>
    </location>
</feature>
<dbReference type="InterPro" id="IPR001296">
    <property type="entry name" value="Glyco_trans_1"/>
</dbReference>
<feature type="compositionally biased region" description="Gly residues" evidence="4">
    <location>
        <begin position="273"/>
        <end position="301"/>
    </location>
</feature>
<evidence type="ECO:0000259" key="6">
    <source>
        <dbReference type="PROSITE" id="PS50102"/>
    </source>
</evidence>
<evidence type="ECO:0000313" key="7">
    <source>
        <dbReference type="EMBL" id="KAH7957475.1"/>
    </source>
</evidence>
<dbReference type="PANTHER" id="PTHR45871">
    <property type="entry name" value="N-ACETYLGLUCOSAMINYL-PHOSPHATIDYLINOSITOL BIOSYNTHETIC PROTEIN"/>
    <property type="match status" value="1"/>
</dbReference>
<dbReference type="InterPro" id="IPR028098">
    <property type="entry name" value="Glyco_trans_4-like_N"/>
</dbReference>
<evidence type="ECO:0000256" key="4">
    <source>
        <dbReference type="SAM" id="MobiDB-lite"/>
    </source>
</evidence>
<organism evidence="7 8">
    <name type="scientific">Rhipicephalus sanguineus</name>
    <name type="common">Brown dog tick</name>
    <name type="synonym">Ixodes sanguineus</name>
    <dbReference type="NCBI Taxonomy" id="34632"/>
    <lineage>
        <taxon>Eukaryota</taxon>
        <taxon>Metazoa</taxon>
        <taxon>Ecdysozoa</taxon>
        <taxon>Arthropoda</taxon>
        <taxon>Chelicerata</taxon>
        <taxon>Arachnida</taxon>
        <taxon>Acari</taxon>
        <taxon>Parasitiformes</taxon>
        <taxon>Ixodida</taxon>
        <taxon>Ixodoidea</taxon>
        <taxon>Ixodidae</taxon>
        <taxon>Rhipicephalinae</taxon>
        <taxon>Rhipicephalus</taxon>
        <taxon>Rhipicephalus</taxon>
    </lineage>
</organism>
<dbReference type="Pfam" id="PF13439">
    <property type="entry name" value="Glyco_transf_4"/>
    <property type="match status" value="1"/>
</dbReference>
<name>A0A9D4PXB3_RHISA</name>
<dbReference type="SMART" id="SM00360">
    <property type="entry name" value="RRM"/>
    <property type="match status" value="1"/>
</dbReference>
<dbReference type="InterPro" id="IPR035979">
    <property type="entry name" value="RBD_domain_sf"/>
</dbReference>
<dbReference type="GO" id="GO:0000506">
    <property type="term" value="C:glycosylphosphatidylinositol-N-acetylglucosaminyltransferase (GPI-GnT) complex"/>
    <property type="evidence" value="ECO:0007669"/>
    <property type="project" value="TreeGrafter"/>
</dbReference>
<reference evidence="7" key="1">
    <citation type="journal article" date="2020" name="Cell">
        <title>Large-Scale Comparative Analyses of Tick Genomes Elucidate Their Genetic Diversity and Vector Capacities.</title>
        <authorList>
            <consortium name="Tick Genome and Microbiome Consortium (TIGMIC)"/>
            <person name="Jia N."/>
            <person name="Wang J."/>
            <person name="Shi W."/>
            <person name="Du L."/>
            <person name="Sun Y."/>
            <person name="Zhan W."/>
            <person name="Jiang J.F."/>
            <person name="Wang Q."/>
            <person name="Zhang B."/>
            <person name="Ji P."/>
            <person name="Bell-Sakyi L."/>
            <person name="Cui X.M."/>
            <person name="Yuan T.T."/>
            <person name="Jiang B.G."/>
            <person name="Yang W.F."/>
            <person name="Lam T.T."/>
            <person name="Chang Q.C."/>
            <person name="Ding S.J."/>
            <person name="Wang X.J."/>
            <person name="Zhu J.G."/>
            <person name="Ruan X.D."/>
            <person name="Zhao L."/>
            <person name="Wei J.T."/>
            <person name="Ye R.Z."/>
            <person name="Que T.C."/>
            <person name="Du C.H."/>
            <person name="Zhou Y.H."/>
            <person name="Cheng J.X."/>
            <person name="Dai P.F."/>
            <person name="Guo W.B."/>
            <person name="Han X.H."/>
            <person name="Huang E.J."/>
            <person name="Li L.F."/>
            <person name="Wei W."/>
            <person name="Gao Y.C."/>
            <person name="Liu J.Z."/>
            <person name="Shao H.Z."/>
            <person name="Wang X."/>
            <person name="Wang C.C."/>
            <person name="Yang T.C."/>
            <person name="Huo Q.B."/>
            <person name="Li W."/>
            <person name="Chen H.Y."/>
            <person name="Chen S.E."/>
            <person name="Zhou L.G."/>
            <person name="Ni X.B."/>
            <person name="Tian J.H."/>
            <person name="Sheng Y."/>
            <person name="Liu T."/>
            <person name="Pan Y.S."/>
            <person name="Xia L.Y."/>
            <person name="Li J."/>
            <person name="Zhao F."/>
            <person name="Cao W.C."/>
        </authorList>
    </citation>
    <scope>NUCLEOTIDE SEQUENCE</scope>
    <source>
        <strain evidence="7">Rsan-2018</strain>
    </source>
</reference>
<feature type="compositionally biased region" description="Basic and acidic residues" evidence="4">
    <location>
        <begin position="405"/>
        <end position="426"/>
    </location>
</feature>
<accession>A0A9D4PXB3</accession>
<keyword evidence="5" id="KW-0812">Transmembrane</keyword>
<dbReference type="PANTHER" id="PTHR45871:SF1">
    <property type="entry name" value="PHOSPHATIDYLINOSITOL N-ACETYLGLUCOSAMINYLTRANSFERASE SUBUNIT A"/>
    <property type="match status" value="1"/>
</dbReference>
<dbReference type="GO" id="GO:0017176">
    <property type="term" value="F:phosphatidylinositol N-acetylglucosaminyltransferase activity"/>
    <property type="evidence" value="ECO:0007669"/>
    <property type="project" value="TreeGrafter"/>
</dbReference>
<dbReference type="PROSITE" id="PS50102">
    <property type="entry name" value="RRM"/>
    <property type="match status" value="1"/>
</dbReference>
<dbReference type="Gene3D" id="3.40.50.2000">
    <property type="entry name" value="Glycogen Phosphorylase B"/>
    <property type="match status" value="2"/>
</dbReference>
<dbReference type="InterPro" id="IPR012677">
    <property type="entry name" value="Nucleotide-bd_a/b_plait_sf"/>
</dbReference>
<dbReference type="AlphaFoldDB" id="A0A9D4PXB3"/>
<dbReference type="Pfam" id="PF00076">
    <property type="entry name" value="RRM_1"/>
    <property type="match status" value="1"/>
</dbReference>
<keyword evidence="5" id="KW-0472">Membrane</keyword>
<evidence type="ECO:0000256" key="5">
    <source>
        <dbReference type="SAM" id="Phobius"/>
    </source>
</evidence>
<keyword evidence="8" id="KW-1185">Reference proteome</keyword>
<dbReference type="EMBL" id="JABSTV010001250">
    <property type="protein sequence ID" value="KAH7957475.1"/>
    <property type="molecule type" value="Genomic_DNA"/>
</dbReference>
<keyword evidence="2 3" id="KW-0694">RNA-binding</keyword>
<dbReference type="GO" id="GO:0003723">
    <property type="term" value="F:RNA binding"/>
    <property type="evidence" value="ECO:0007669"/>
    <property type="project" value="UniProtKB-UniRule"/>
</dbReference>
<dbReference type="SUPFAM" id="SSF53756">
    <property type="entry name" value="UDP-Glycosyltransferase/glycogen phosphorylase"/>
    <property type="match status" value="1"/>
</dbReference>
<dbReference type="VEuPathDB" id="VectorBase:RSAN_034260"/>
<dbReference type="SUPFAM" id="SSF54928">
    <property type="entry name" value="RNA-binding domain, RBD"/>
    <property type="match status" value="1"/>
</dbReference>
<keyword evidence="5" id="KW-1133">Transmembrane helix</keyword>